<comment type="caution">
    <text evidence="9">The sequence shown here is derived from an EMBL/GenBank/DDBJ whole genome shotgun (WGS) entry which is preliminary data.</text>
</comment>
<dbReference type="SUPFAM" id="SSF53597">
    <property type="entry name" value="Dihydrofolate reductase-like"/>
    <property type="match status" value="1"/>
</dbReference>
<dbReference type="GO" id="GO:0046655">
    <property type="term" value="P:folic acid metabolic process"/>
    <property type="evidence" value="ECO:0007669"/>
    <property type="project" value="TreeGrafter"/>
</dbReference>
<dbReference type="InterPro" id="IPR017925">
    <property type="entry name" value="DHFR_CS"/>
</dbReference>
<dbReference type="PROSITE" id="PS00075">
    <property type="entry name" value="DHFR_1"/>
    <property type="match status" value="1"/>
</dbReference>
<dbReference type="Proteomes" id="UP001175211">
    <property type="component" value="Unassembled WGS sequence"/>
</dbReference>
<evidence type="ECO:0000313" key="10">
    <source>
        <dbReference type="Proteomes" id="UP001175211"/>
    </source>
</evidence>
<dbReference type="GO" id="GO:0004146">
    <property type="term" value="F:dihydrofolate reductase activity"/>
    <property type="evidence" value="ECO:0007669"/>
    <property type="project" value="UniProtKB-EC"/>
</dbReference>
<dbReference type="Gene3D" id="3.40.430.10">
    <property type="entry name" value="Dihydrofolate Reductase, subunit A"/>
    <property type="match status" value="1"/>
</dbReference>
<dbReference type="PRINTS" id="PR00070">
    <property type="entry name" value="DHFR"/>
</dbReference>
<evidence type="ECO:0000256" key="6">
    <source>
        <dbReference type="ARBA" id="ARBA00023002"/>
    </source>
</evidence>
<dbReference type="Pfam" id="PF00186">
    <property type="entry name" value="DHFR_1"/>
    <property type="match status" value="1"/>
</dbReference>
<protein>
    <recommendedName>
        <fullName evidence="3">Dihydrofolate reductase</fullName>
        <ecNumber evidence="2">1.5.1.3</ecNumber>
    </recommendedName>
</protein>
<dbReference type="PANTHER" id="PTHR48069">
    <property type="entry name" value="DIHYDROFOLATE REDUCTASE"/>
    <property type="match status" value="1"/>
</dbReference>
<evidence type="ECO:0000256" key="3">
    <source>
        <dbReference type="ARBA" id="ARBA00018886"/>
    </source>
</evidence>
<dbReference type="GO" id="GO:0006730">
    <property type="term" value="P:one-carbon metabolic process"/>
    <property type="evidence" value="ECO:0007669"/>
    <property type="project" value="UniProtKB-KW"/>
</dbReference>
<dbReference type="CDD" id="cd00209">
    <property type="entry name" value="DHFR"/>
    <property type="match status" value="1"/>
</dbReference>
<dbReference type="InterPro" id="IPR012259">
    <property type="entry name" value="DHFR"/>
</dbReference>
<evidence type="ECO:0000256" key="4">
    <source>
        <dbReference type="ARBA" id="ARBA00022563"/>
    </source>
</evidence>
<dbReference type="InterPro" id="IPR024072">
    <property type="entry name" value="DHFR-like_dom_sf"/>
</dbReference>
<dbReference type="GO" id="GO:0046654">
    <property type="term" value="P:tetrahydrofolate biosynthetic process"/>
    <property type="evidence" value="ECO:0007669"/>
    <property type="project" value="InterPro"/>
</dbReference>
<dbReference type="RefSeq" id="XP_060336096.1">
    <property type="nucleotide sequence ID" value="XM_060468406.1"/>
</dbReference>
<dbReference type="EMBL" id="JAUEPS010000005">
    <property type="protein sequence ID" value="KAK0465048.1"/>
    <property type="molecule type" value="Genomic_DNA"/>
</dbReference>
<feature type="domain" description="DHFR" evidence="8">
    <location>
        <begin position="18"/>
        <end position="203"/>
    </location>
</feature>
<evidence type="ECO:0000313" key="9">
    <source>
        <dbReference type="EMBL" id="KAK0465048.1"/>
    </source>
</evidence>
<dbReference type="PROSITE" id="PS51330">
    <property type="entry name" value="DHFR_2"/>
    <property type="match status" value="1"/>
</dbReference>
<keyword evidence="5" id="KW-0521">NADP</keyword>
<gene>
    <name evidence="9" type="ORF">EV420DRAFT_1301654</name>
</gene>
<accession>A0AA39NG73</accession>
<dbReference type="EC" id="1.5.1.3" evidence="2"/>
<comment type="similarity">
    <text evidence="7">Belongs to the dihydrofolate reductase family.</text>
</comment>
<evidence type="ECO:0000259" key="8">
    <source>
        <dbReference type="PROSITE" id="PS51330"/>
    </source>
</evidence>
<evidence type="ECO:0000256" key="1">
    <source>
        <dbReference type="ARBA" id="ARBA00004903"/>
    </source>
</evidence>
<name>A0AA39NG73_ARMTA</name>
<keyword evidence="4" id="KW-0554">One-carbon metabolism</keyword>
<evidence type="ECO:0000256" key="5">
    <source>
        <dbReference type="ARBA" id="ARBA00022857"/>
    </source>
</evidence>
<organism evidence="9 10">
    <name type="scientific">Armillaria tabescens</name>
    <name type="common">Ringless honey mushroom</name>
    <name type="synonym">Agaricus tabescens</name>
    <dbReference type="NCBI Taxonomy" id="1929756"/>
    <lineage>
        <taxon>Eukaryota</taxon>
        <taxon>Fungi</taxon>
        <taxon>Dikarya</taxon>
        <taxon>Basidiomycota</taxon>
        <taxon>Agaricomycotina</taxon>
        <taxon>Agaricomycetes</taxon>
        <taxon>Agaricomycetidae</taxon>
        <taxon>Agaricales</taxon>
        <taxon>Marasmiineae</taxon>
        <taxon>Physalacriaceae</taxon>
        <taxon>Desarmillaria</taxon>
    </lineage>
</organism>
<reference evidence="9" key="1">
    <citation type="submission" date="2023-06" db="EMBL/GenBank/DDBJ databases">
        <authorList>
            <consortium name="Lawrence Berkeley National Laboratory"/>
            <person name="Ahrendt S."/>
            <person name="Sahu N."/>
            <person name="Indic B."/>
            <person name="Wong-Bajracharya J."/>
            <person name="Merenyi Z."/>
            <person name="Ke H.-M."/>
            <person name="Monk M."/>
            <person name="Kocsube S."/>
            <person name="Drula E."/>
            <person name="Lipzen A."/>
            <person name="Balint B."/>
            <person name="Henrissat B."/>
            <person name="Andreopoulos B."/>
            <person name="Martin F.M."/>
            <person name="Harder C.B."/>
            <person name="Rigling D."/>
            <person name="Ford K.L."/>
            <person name="Foster G.D."/>
            <person name="Pangilinan J."/>
            <person name="Papanicolaou A."/>
            <person name="Barry K."/>
            <person name="LaButti K."/>
            <person name="Viragh M."/>
            <person name="Koriabine M."/>
            <person name="Yan M."/>
            <person name="Riley R."/>
            <person name="Champramary S."/>
            <person name="Plett K.L."/>
            <person name="Tsai I.J."/>
            <person name="Slot J."/>
            <person name="Sipos G."/>
            <person name="Plett J."/>
            <person name="Nagy L.G."/>
            <person name="Grigoriev I.V."/>
        </authorList>
    </citation>
    <scope>NUCLEOTIDE SEQUENCE</scope>
    <source>
        <strain evidence="9">CCBAS 213</strain>
    </source>
</reference>
<comment type="pathway">
    <text evidence="1">Cofactor biosynthesis; tetrahydrofolate biosynthesis; 5,6,7,8-tetrahydrofolate from 7,8-dihydrofolate: step 1/1.</text>
</comment>
<sequence length="203" mass="22725">MITIIIVPRISFTTGMSRLTIIVAATKNNGIGKNSQLPWRLPKEISYFARVTSNAPEGMHNAVIMGRNTYESIPPKFRPLSDRINIVISRNEKYDLCAIFLNVQSIFWGSTDNATAFLESGLRHSFERLLSLKDSIHRAFVIGGASLYSECLRLSPSSIVPFVDRILLTRVISPSFDECDVFMPDFLAETNGEGVPVWKRATL</sequence>
<dbReference type="GeneID" id="85351954"/>
<evidence type="ECO:0000256" key="2">
    <source>
        <dbReference type="ARBA" id="ARBA00012856"/>
    </source>
</evidence>
<dbReference type="PANTHER" id="PTHR48069:SF3">
    <property type="entry name" value="DIHYDROFOLATE REDUCTASE"/>
    <property type="match status" value="1"/>
</dbReference>
<evidence type="ECO:0000256" key="7">
    <source>
        <dbReference type="RuleBase" id="RU004474"/>
    </source>
</evidence>
<dbReference type="GO" id="GO:0005739">
    <property type="term" value="C:mitochondrion"/>
    <property type="evidence" value="ECO:0007669"/>
    <property type="project" value="TreeGrafter"/>
</dbReference>
<dbReference type="GO" id="GO:0050661">
    <property type="term" value="F:NADP binding"/>
    <property type="evidence" value="ECO:0007669"/>
    <property type="project" value="InterPro"/>
</dbReference>
<dbReference type="AlphaFoldDB" id="A0AA39NG73"/>
<keyword evidence="6" id="KW-0560">Oxidoreductase</keyword>
<dbReference type="GO" id="GO:0046452">
    <property type="term" value="P:dihydrofolate metabolic process"/>
    <property type="evidence" value="ECO:0007669"/>
    <property type="project" value="TreeGrafter"/>
</dbReference>
<dbReference type="InterPro" id="IPR001796">
    <property type="entry name" value="DHFR_dom"/>
</dbReference>
<proteinExistence type="inferred from homology"/>
<keyword evidence="10" id="KW-1185">Reference proteome</keyword>